<keyword evidence="1" id="KW-1133">Transmembrane helix</keyword>
<name>A0ABX7QU08_9GAMM</name>
<dbReference type="EMBL" id="CP071503">
    <property type="protein sequence ID" value="QSX34981.1"/>
    <property type="molecule type" value="Genomic_DNA"/>
</dbReference>
<dbReference type="PROSITE" id="PS50883">
    <property type="entry name" value="EAL"/>
    <property type="match status" value="1"/>
</dbReference>
<dbReference type="NCBIfam" id="TIGR00254">
    <property type="entry name" value="GGDEF"/>
    <property type="match status" value="1"/>
</dbReference>
<dbReference type="InterPro" id="IPR043128">
    <property type="entry name" value="Rev_trsase/Diguanyl_cyclase"/>
</dbReference>
<dbReference type="InterPro" id="IPR050706">
    <property type="entry name" value="Cyclic-di-GMP_PDE-like"/>
</dbReference>
<dbReference type="InterPro" id="IPR000160">
    <property type="entry name" value="GGDEF_dom"/>
</dbReference>
<dbReference type="InterPro" id="IPR029787">
    <property type="entry name" value="Nucleotide_cyclase"/>
</dbReference>
<dbReference type="SUPFAM" id="SSF141868">
    <property type="entry name" value="EAL domain-like"/>
    <property type="match status" value="1"/>
</dbReference>
<feature type="domain" description="GGDEF" evidence="3">
    <location>
        <begin position="132"/>
        <end position="264"/>
    </location>
</feature>
<dbReference type="CDD" id="cd01948">
    <property type="entry name" value="EAL"/>
    <property type="match status" value="1"/>
</dbReference>
<dbReference type="Gene3D" id="3.20.20.450">
    <property type="entry name" value="EAL domain"/>
    <property type="match status" value="1"/>
</dbReference>
<evidence type="ECO:0000256" key="1">
    <source>
        <dbReference type="SAM" id="Phobius"/>
    </source>
</evidence>
<dbReference type="SMART" id="SM00052">
    <property type="entry name" value="EAL"/>
    <property type="match status" value="1"/>
</dbReference>
<organism evidence="4 5">
    <name type="scientific">Shewanella avicenniae</name>
    <dbReference type="NCBI Taxonomy" id="2814294"/>
    <lineage>
        <taxon>Bacteria</taxon>
        <taxon>Pseudomonadati</taxon>
        <taxon>Pseudomonadota</taxon>
        <taxon>Gammaproteobacteria</taxon>
        <taxon>Alteromonadales</taxon>
        <taxon>Shewanellaceae</taxon>
        <taxon>Shewanella</taxon>
    </lineage>
</organism>
<keyword evidence="5" id="KW-1185">Reference proteome</keyword>
<keyword evidence="1" id="KW-0812">Transmembrane</keyword>
<gene>
    <name evidence="4" type="ORF">JYB87_07110</name>
</gene>
<dbReference type="SMART" id="SM00267">
    <property type="entry name" value="GGDEF"/>
    <property type="match status" value="1"/>
</dbReference>
<feature type="domain" description="EAL" evidence="2">
    <location>
        <begin position="272"/>
        <end position="525"/>
    </location>
</feature>
<dbReference type="Gene3D" id="3.30.70.270">
    <property type="match status" value="1"/>
</dbReference>
<sequence length="534" mass="60109">MAVDWIAYLAVGLGLLLLLSSIRPACRICQNDHATGWKWLVVLILFFCVGYSLFLLRLFYHPVNFTMGLLATILFFGAVFVATIIPQALKTILKIESIAMEERHNSLTDELTGLNNRKSMFEHLSVLSGVSKPFTLFFLDLNNFKQINDSLGHYYGDQFLRLVAERLNEVIPEKAMLFRIGGDEFAIVYRERSLEVLLTLVDSIHAKMLPPFVVHSHSMKSSASIGIACYPDHSNELFDLIKKADIAMYDCKQRQGNYTLYDQVIGAEAERKLRLSQQLSDAVRQNQFELYYQPIVDSVSNTTCCVEALLRWPQASGKVLLPEEFIPFASRSPLINAITYWVLNRVADDLPALRQMGFSHCIHINLSAKDLQNDNLVQQLGAMLQQGRLHASDIIFEITETDVVDDLQKAKVVMSKLNQMGFEFSVDDFGTGFSSLVLLRELPISQIKIDRSFVNNFLINDVSRAIVCHIIELATELNCSVVAEGVENSADAAELRRLGAELHQGWFYTEALPLAKLGQLSQQQAQNDTVMMVG</sequence>
<dbReference type="RefSeq" id="WP_207356178.1">
    <property type="nucleotide sequence ID" value="NZ_CP071503.1"/>
</dbReference>
<dbReference type="PANTHER" id="PTHR33121:SF79">
    <property type="entry name" value="CYCLIC DI-GMP PHOSPHODIESTERASE PDED-RELATED"/>
    <property type="match status" value="1"/>
</dbReference>
<accession>A0ABX7QU08</accession>
<protein>
    <submittedName>
        <fullName evidence="4">Bifunctional diguanylate cyclase/phosphodiesterase</fullName>
    </submittedName>
</protein>
<proteinExistence type="predicted"/>
<feature type="transmembrane region" description="Helical" evidence="1">
    <location>
        <begin position="37"/>
        <end position="56"/>
    </location>
</feature>
<evidence type="ECO:0000313" key="4">
    <source>
        <dbReference type="EMBL" id="QSX34981.1"/>
    </source>
</evidence>
<evidence type="ECO:0000313" key="5">
    <source>
        <dbReference type="Proteomes" id="UP000662770"/>
    </source>
</evidence>
<dbReference type="PROSITE" id="PS50887">
    <property type="entry name" value="GGDEF"/>
    <property type="match status" value="1"/>
</dbReference>
<dbReference type="SUPFAM" id="SSF55073">
    <property type="entry name" value="Nucleotide cyclase"/>
    <property type="match status" value="1"/>
</dbReference>
<dbReference type="Pfam" id="PF00990">
    <property type="entry name" value="GGDEF"/>
    <property type="match status" value="1"/>
</dbReference>
<reference evidence="4 5" key="1">
    <citation type="submission" date="2021-03" db="EMBL/GenBank/DDBJ databases">
        <title>Novel species identification of genus Shewanella.</title>
        <authorList>
            <person name="Liu G."/>
            <person name="Zhang Q."/>
        </authorList>
    </citation>
    <scope>NUCLEOTIDE SEQUENCE [LARGE SCALE GENOMIC DNA]</scope>
    <source>
        <strain evidence="4 5">FJAT-51800</strain>
    </source>
</reference>
<dbReference type="InterPro" id="IPR001633">
    <property type="entry name" value="EAL_dom"/>
</dbReference>
<dbReference type="InterPro" id="IPR035919">
    <property type="entry name" value="EAL_sf"/>
</dbReference>
<keyword evidence="1" id="KW-0472">Membrane</keyword>
<dbReference type="Pfam" id="PF00563">
    <property type="entry name" value="EAL"/>
    <property type="match status" value="1"/>
</dbReference>
<evidence type="ECO:0000259" key="3">
    <source>
        <dbReference type="PROSITE" id="PS50887"/>
    </source>
</evidence>
<dbReference type="CDD" id="cd01949">
    <property type="entry name" value="GGDEF"/>
    <property type="match status" value="1"/>
</dbReference>
<evidence type="ECO:0000259" key="2">
    <source>
        <dbReference type="PROSITE" id="PS50883"/>
    </source>
</evidence>
<dbReference type="Proteomes" id="UP000662770">
    <property type="component" value="Chromosome"/>
</dbReference>
<feature type="transmembrane region" description="Helical" evidence="1">
    <location>
        <begin position="68"/>
        <end position="89"/>
    </location>
</feature>
<dbReference type="PANTHER" id="PTHR33121">
    <property type="entry name" value="CYCLIC DI-GMP PHOSPHODIESTERASE PDEF"/>
    <property type="match status" value="1"/>
</dbReference>